<evidence type="ECO:0000259" key="2">
    <source>
        <dbReference type="SMART" id="SM00841"/>
    </source>
</evidence>
<name>A0AAV8UNT5_9RHOD</name>
<feature type="domain" description="Elongation factor P C-terminal" evidence="2">
    <location>
        <begin position="148"/>
        <end position="205"/>
    </location>
</feature>
<evidence type="ECO:0008006" key="6">
    <source>
        <dbReference type="Google" id="ProtNLM"/>
    </source>
</evidence>
<dbReference type="PANTHER" id="PTHR30053:SF14">
    <property type="entry name" value="TRANSLATION ELONGATION FACTOR KOW-LIKE DOMAIN-CONTAINING PROTEIN"/>
    <property type="match status" value="1"/>
</dbReference>
<dbReference type="Pfam" id="PF01132">
    <property type="entry name" value="EFP"/>
    <property type="match status" value="1"/>
</dbReference>
<keyword evidence="5" id="KW-1185">Reference proteome</keyword>
<dbReference type="InterPro" id="IPR012340">
    <property type="entry name" value="NA-bd_OB-fold"/>
</dbReference>
<dbReference type="GO" id="GO:0005737">
    <property type="term" value="C:cytoplasm"/>
    <property type="evidence" value="ECO:0007669"/>
    <property type="project" value="InterPro"/>
</dbReference>
<dbReference type="SUPFAM" id="SSF50249">
    <property type="entry name" value="Nucleic acid-binding proteins"/>
    <property type="match status" value="2"/>
</dbReference>
<gene>
    <name evidence="4" type="ORF">NDN08_006289</name>
</gene>
<dbReference type="PANTHER" id="PTHR30053">
    <property type="entry name" value="ELONGATION FACTOR P"/>
    <property type="match status" value="1"/>
</dbReference>
<dbReference type="GO" id="GO:0043043">
    <property type="term" value="P:peptide biosynthetic process"/>
    <property type="evidence" value="ECO:0007669"/>
    <property type="project" value="InterPro"/>
</dbReference>
<dbReference type="InterPro" id="IPR013185">
    <property type="entry name" value="Transl_elong_KOW-like"/>
</dbReference>
<dbReference type="PROSITE" id="PS01275">
    <property type="entry name" value="EFP"/>
    <property type="match status" value="1"/>
</dbReference>
<proteinExistence type="inferred from homology"/>
<dbReference type="GO" id="GO:0003746">
    <property type="term" value="F:translation elongation factor activity"/>
    <property type="evidence" value="ECO:0007669"/>
    <property type="project" value="InterPro"/>
</dbReference>
<feature type="domain" description="Translation elongation factor P/YeiP central" evidence="3">
    <location>
        <begin position="88"/>
        <end position="140"/>
    </location>
</feature>
<dbReference type="Gene3D" id="2.30.30.30">
    <property type="match status" value="1"/>
</dbReference>
<dbReference type="SUPFAM" id="SSF50104">
    <property type="entry name" value="Translation proteins SH3-like domain"/>
    <property type="match status" value="1"/>
</dbReference>
<organism evidence="4 5">
    <name type="scientific">Rhodosorus marinus</name>
    <dbReference type="NCBI Taxonomy" id="101924"/>
    <lineage>
        <taxon>Eukaryota</taxon>
        <taxon>Rhodophyta</taxon>
        <taxon>Stylonematophyceae</taxon>
        <taxon>Stylonematales</taxon>
        <taxon>Stylonemataceae</taxon>
        <taxon>Rhodosorus</taxon>
    </lineage>
</organism>
<dbReference type="Pfam" id="PF09285">
    <property type="entry name" value="Elong-fact-P_C"/>
    <property type="match status" value="1"/>
</dbReference>
<evidence type="ECO:0000256" key="1">
    <source>
        <dbReference type="ARBA" id="ARBA00009479"/>
    </source>
</evidence>
<accession>A0AAV8UNT5</accession>
<dbReference type="AlphaFoldDB" id="A0AAV8UNT5"/>
<dbReference type="InterPro" id="IPR001059">
    <property type="entry name" value="Transl_elong_P/YeiP_cen"/>
</dbReference>
<dbReference type="Proteomes" id="UP001157974">
    <property type="component" value="Unassembled WGS sequence"/>
</dbReference>
<dbReference type="Gene3D" id="2.40.50.140">
    <property type="entry name" value="Nucleic acid-binding proteins"/>
    <property type="match status" value="2"/>
</dbReference>
<dbReference type="EMBL" id="JAMWBK010000008">
    <property type="protein sequence ID" value="KAJ8902972.1"/>
    <property type="molecule type" value="Genomic_DNA"/>
</dbReference>
<protein>
    <recommendedName>
        <fullName evidence="6">Translation elongation factor P/YeiP central domain-containing protein</fullName>
    </recommendedName>
</protein>
<comment type="caution">
    <text evidence="4">The sequence shown here is derived from an EMBL/GenBank/DDBJ whole genome shotgun (WGS) entry which is preliminary data.</text>
</comment>
<evidence type="ECO:0000313" key="5">
    <source>
        <dbReference type="Proteomes" id="UP001157974"/>
    </source>
</evidence>
<dbReference type="PIRSF" id="PIRSF005901">
    <property type="entry name" value="EF-P"/>
    <property type="match status" value="1"/>
</dbReference>
<dbReference type="SMART" id="SM00841">
    <property type="entry name" value="Elong-fact-P_C"/>
    <property type="match status" value="1"/>
</dbReference>
<evidence type="ECO:0000259" key="3">
    <source>
        <dbReference type="SMART" id="SM01185"/>
    </source>
</evidence>
<dbReference type="SMART" id="SM01185">
    <property type="entry name" value="EFP"/>
    <property type="match status" value="1"/>
</dbReference>
<dbReference type="Pfam" id="PF08207">
    <property type="entry name" value="EFP_N"/>
    <property type="match status" value="1"/>
</dbReference>
<evidence type="ECO:0000313" key="4">
    <source>
        <dbReference type="EMBL" id="KAJ8902972.1"/>
    </source>
</evidence>
<reference evidence="4 5" key="1">
    <citation type="journal article" date="2023" name="Nat. Commun.">
        <title>Origin of minicircular mitochondrial genomes in red algae.</title>
        <authorList>
            <person name="Lee Y."/>
            <person name="Cho C.H."/>
            <person name="Lee Y.M."/>
            <person name="Park S.I."/>
            <person name="Yang J.H."/>
            <person name="West J.A."/>
            <person name="Bhattacharya D."/>
            <person name="Yoon H.S."/>
        </authorList>
    </citation>
    <scope>NUCLEOTIDE SEQUENCE [LARGE SCALE GENOMIC DNA]</scope>
    <source>
        <strain evidence="4 5">CCMP1338</strain>
        <tissue evidence="4">Whole cell</tissue>
    </source>
</reference>
<dbReference type="InterPro" id="IPR014722">
    <property type="entry name" value="Rib_uL2_dom2"/>
</dbReference>
<dbReference type="InterPro" id="IPR015365">
    <property type="entry name" value="Elong-fact-P_C"/>
</dbReference>
<sequence>MSGLGSIFRQTKSVFRRCYSLNVHNLKRRSVIKHRGKLCNVEETPVLRARGRGGGLVTLSLRDLVNGSRFQATFNGTENVEVSEITWSHKLFLYSDSDNVVLMDPETYDQEEVPASRVPHVEFLAADMKIDVAHCDGELVEVQIPSYVEVEVGDAPEIDRQSTASLSGKRAILKNGAPLNVPAFVRNGDKVLVKLLGAKPEYVSRA</sequence>
<dbReference type="InterPro" id="IPR020599">
    <property type="entry name" value="Transl_elong_fac_P/YeiP"/>
</dbReference>
<comment type="similarity">
    <text evidence="1">Belongs to the elongation factor P family.</text>
</comment>
<dbReference type="InterPro" id="IPR008991">
    <property type="entry name" value="Translation_prot_SH3-like_sf"/>
</dbReference>
<dbReference type="InterPro" id="IPR013852">
    <property type="entry name" value="Transl_elong_P/YeiP_CS"/>
</dbReference>